<name>A0A7U4E7U4_RUNSL</name>
<dbReference type="InterPro" id="IPR039426">
    <property type="entry name" value="TonB-dep_rcpt-like"/>
</dbReference>
<comment type="similarity">
    <text evidence="1">Belongs to the TonB-dependent receptor family.</text>
</comment>
<dbReference type="SUPFAM" id="SSF56935">
    <property type="entry name" value="Porins"/>
    <property type="match status" value="1"/>
</dbReference>
<dbReference type="SUPFAM" id="SSF49464">
    <property type="entry name" value="Carboxypeptidase regulatory domain-like"/>
    <property type="match status" value="1"/>
</dbReference>
<evidence type="ECO:0000313" key="3">
    <source>
        <dbReference type="EMBL" id="AEI50549.1"/>
    </source>
</evidence>
<feature type="domain" description="TonB-dependent receptor plug" evidence="2">
    <location>
        <begin position="151"/>
        <end position="232"/>
    </location>
</feature>
<reference evidence="4" key="1">
    <citation type="submission" date="2011-06" db="EMBL/GenBank/DDBJ databases">
        <title>The complete genome of chromosome of Runella slithyformis DSM 19594.</title>
        <authorList>
            <consortium name="US DOE Joint Genome Institute (JGI-PGF)"/>
            <person name="Lucas S."/>
            <person name="Han J."/>
            <person name="Lapidus A."/>
            <person name="Bruce D."/>
            <person name="Goodwin L."/>
            <person name="Pitluck S."/>
            <person name="Peters L."/>
            <person name="Kyrpides N."/>
            <person name="Mavromatis K."/>
            <person name="Ivanova N."/>
            <person name="Ovchinnikova G."/>
            <person name="Zhang X."/>
            <person name="Misra M."/>
            <person name="Detter J.C."/>
            <person name="Tapia R."/>
            <person name="Han C."/>
            <person name="Land M."/>
            <person name="Hauser L."/>
            <person name="Markowitz V."/>
            <person name="Cheng J.-F."/>
            <person name="Hugenholtz P."/>
            <person name="Woyke T."/>
            <person name="Wu D."/>
            <person name="Tindall B."/>
            <person name="Faehrich R."/>
            <person name="Brambilla E."/>
            <person name="Klenk H.-P."/>
            <person name="Eisen J.A."/>
        </authorList>
    </citation>
    <scope>NUCLEOTIDE SEQUENCE [LARGE SCALE GENOMIC DNA]</scope>
    <source>
        <strain evidence="4">ATCC 29530 / DSM 19594 / LMG 11500 / NCIMB 11436 / LSU 4</strain>
    </source>
</reference>
<keyword evidence="1" id="KW-0812">Transmembrane</keyword>
<gene>
    <name evidence="3" type="ordered locus">Runsl_4205</name>
</gene>
<dbReference type="InterPro" id="IPR008969">
    <property type="entry name" value="CarboxyPept-like_regulatory"/>
</dbReference>
<keyword evidence="1" id="KW-0813">Transport</keyword>
<keyword evidence="1" id="KW-0472">Membrane</keyword>
<reference evidence="3 4" key="2">
    <citation type="journal article" date="2012" name="Stand. Genomic Sci.">
        <title>Complete genome sequence of the aquatic bacterium Runella slithyformis type strain (LSU 4(T)).</title>
        <authorList>
            <person name="Copeland A."/>
            <person name="Zhang X."/>
            <person name="Misra M."/>
            <person name="Lapidus A."/>
            <person name="Nolan M."/>
            <person name="Lucas S."/>
            <person name="Deshpande S."/>
            <person name="Cheng J.F."/>
            <person name="Tapia R."/>
            <person name="Goodwin L.A."/>
            <person name="Pitluck S."/>
            <person name="Liolios K."/>
            <person name="Pagani I."/>
            <person name="Ivanova N."/>
            <person name="Mikhailova N."/>
            <person name="Pati A."/>
            <person name="Chen A."/>
            <person name="Palaniappan K."/>
            <person name="Land M."/>
            <person name="Hauser L."/>
            <person name="Pan C."/>
            <person name="Jeffries C.D."/>
            <person name="Detter J.C."/>
            <person name="Brambilla E.M."/>
            <person name="Rohde M."/>
            <person name="Djao O.D."/>
            <person name="Goker M."/>
            <person name="Sikorski J."/>
            <person name="Tindall B.J."/>
            <person name="Woyke T."/>
            <person name="Bristow J."/>
            <person name="Eisen J.A."/>
            <person name="Markowitz V."/>
            <person name="Hugenholtz P."/>
            <person name="Kyrpides N.C."/>
            <person name="Klenk H.P."/>
            <person name="Mavromatis K."/>
        </authorList>
    </citation>
    <scope>NUCLEOTIDE SEQUENCE [LARGE SCALE GENOMIC DNA]</scope>
    <source>
        <strain evidence="4">ATCC 29530 / DSM 19594 / LMG 11500 / NCIMB 11436 / LSU 4</strain>
    </source>
</reference>
<dbReference type="InterPro" id="IPR012910">
    <property type="entry name" value="Plug_dom"/>
</dbReference>
<dbReference type="Gene3D" id="2.60.40.1120">
    <property type="entry name" value="Carboxypeptidase-like, regulatory domain"/>
    <property type="match status" value="1"/>
</dbReference>
<dbReference type="InterPro" id="IPR037066">
    <property type="entry name" value="Plug_dom_sf"/>
</dbReference>
<dbReference type="AlphaFoldDB" id="A0A7U4E7U4"/>
<dbReference type="KEGG" id="rsi:Runsl_4205"/>
<dbReference type="Pfam" id="PF13715">
    <property type="entry name" value="CarbopepD_reg_2"/>
    <property type="match status" value="1"/>
</dbReference>
<evidence type="ECO:0000256" key="1">
    <source>
        <dbReference type="PROSITE-ProRule" id="PRU01360"/>
    </source>
</evidence>
<evidence type="ECO:0000259" key="2">
    <source>
        <dbReference type="Pfam" id="PF07715"/>
    </source>
</evidence>
<dbReference type="GO" id="GO:0009279">
    <property type="term" value="C:cell outer membrane"/>
    <property type="evidence" value="ECO:0007669"/>
    <property type="project" value="UniProtKB-SubCell"/>
</dbReference>
<comment type="subcellular location">
    <subcellularLocation>
        <location evidence="1">Cell outer membrane</location>
        <topology evidence="1">Multi-pass membrane protein</topology>
    </subcellularLocation>
</comment>
<dbReference type="RefSeq" id="WP_013929846.1">
    <property type="nucleotide sequence ID" value="NC_015703.1"/>
</dbReference>
<keyword evidence="1" id="KW-0998">Cell outer membrane</keyword>
<dbReference type="Pfam" id="PF07715">
    <property type="entry name" value="Plug"/>
    <property type="match status" value="1"/>
</dbReference>
<proteinExistence type="inferred from homology"/>
<keyword evidence="1" id="KW-1134">Transmembrane beta strand</keyword>
<evidence type="ECO:0000313" key="4">
    <source>
        <dbReference type="Proteomes" id="UP000000493"/>
    </source>
</evidence>
<sequence length="814" mass="91096">MTFNSIKISSVILWILVGLLHQSYAQKKTIKLCEVSGTVRDSVTGQPVPTANLLINFGKVGIVTDTAGYFSYKLPVGTHSVIINRMGYRAFRTQFAVSRDTVLNIRIIQTANELEEVVITTQAVDQNITKPILGVAQLSIKTIKKLPAMMGEVDVMRSLQLLPGVTSVGEASNGVNVRGGTVDQNLILLDDTPILNPTHLFGLFSVFPPDAVAALDLYKGTTPARYGGRAAAVLDISMANPNVETFKLQGGIGPVSNRLTTEIPLIKGKLAVLVSGRASFNDFWFRLGPPRTRNIRGNFADGVVKMFYRFNSRNTITLSSYANYDFFQTEALGSINDIPASSSQFSFKTLNFSGKWYHSFGQKLDLQVVGVYSNYQPQTALPEIDSDNRITVGSAVLQRQVKINLNYLPNKNQKIELGGSVTHYRIAPGELNPGSNATITPIVLPTENAIEAALHIEDEIKLGSKTTLSVGTRYSHFVNLGPANVRYYRPQSVRDESEILTERTFESNEIIQTYGGFEPRLGLRQALGQGQRTSLKVGYNLMRQYLQVITNTTTPLPTSRWKTSDANIKPQISQLWTAGYFQNFYGNIYELSLEGYVRSTQNIVDYKPGADFLLRNNVETQLLQGKSQAYGFEIMTARKKGEVTGWISYTYSRVFNQINEGLGFNERINGGRPYPANFDRPHSLNLSLTVSPNKYHTFSFTFTYATGRPFTAPTGLLRNDGRFVPYFAERNNDRIKDYHRADLSWHIHNPREKQGKWHGDWVVSIYNLYGRRNQYSLFIQGEGTGFKTYELTILNAPFLSLTYNFGNDNKPMRL</sequence>
<protein>
    <submittedName>
        <fullName evidence="3">TonB-dependent receptor plug</fullName>
    </submittedName>
</protein>
<organism evidence="3 4">
    <name type="scientific">Runella slithyformis (strain ATCC 29530 / DSM 19594 / LMG 11500 / NCIMB 11436 / LSU 4)</name>
    <dbReference type="NCBI Taxonomy" id="761193"/>
    <lineage>
        <taxon>Bacteria</taxon>
        <taxon>Pseudomonadati</taxon>
        <taxon>Bacteroidota</taxon>
        <taxon>Cytophagia</taxon>
        <taxon>Cytophagales</taxon>
        <taxon>Spirosomataceae</taxon>
        <taxon>Runella</taxon>
    </lineage>
</organism>
<keyword evidence="3" id="KW-0675">Receptor</keyword>
<accession>A0A7U4E7U4</accession>
<dbReference type="PROSITE" id="PS52016">
    <property type="entry name" value="TONB_DEPENDENT_REC_3"/>
    <property type="match status" value="1"/>
</dbReference>
<keyword evidence="4" id="KW-1185">Reference proteome</keyword>
<dbReference type="Gene3D" id="2.170.130.10">
    <property type="entry name" value="TonB-dependent receptor, plug domain"/>
    <property type="match status" value="1"/>
</dbReference>
<dbReference type="EMBL" id="CP002859">
    <property type="protein sequence ID" value="AEI50549.1"/>
    <property type="molecule type" value="Genomic_DNA"/>
</dbReference>
<dbReference type="Proteomes" id="UP000000493">
    <property type="component" value="Chromosome"/>
</dbReference>